<evidence type="ECO:0000256" key="2">
    <source>
        <dbReference type="SAM" id="Phobius"/>
    </source>
</evidence>
<reference evidence="3 4" key="1">
    <citation type="journal article" date="2017" name="BMC Genomics">
        <title>Whole-genome assembly of Babesia ovata and comparative genomics between closely related pathogens.</title>
        <authorList>
            <person name="Yamagishi J."/>
            <person name="Asada M."/>
            <person name="Hakimi H."/>
            <person name="Tanaka T.Q."/>
            <person name="Sugimoto C."/>
            <person name="Kawazu S."/>
        </authorList>
    </citation>
    <scope>NUCLEOTIDE SEQUENCE [LARGE SCALE GENOMIC DNA]</scope>
    <source>
        <strain evidence="3 4">Miyake</strain>
    </source>
</reference>
<sequence>MRWLEGYNEEVERKTRGVTDGLSALIDSFFKKVLERQSKSLEEQLREWTKDVSQIFRDAGTVETKINLLDSSLKHKLVVELRTLKDAVKMLLESAVNRELFSHVRFVDRTLKRQRDKIENAIKARSAELEKTLEERKSKLHSQIEDECKSVQRTAVEEFDKNFTGIQMVRETCRGQIALIRNTVNDAKKTVGKYIKKFDDAYKDEILHTFNAIKAKITSIDPTNEYAGAEGGCSILYKDFVDVRTQFISIRDNLGGYVKELEKWITEAMTDINSAHKEIEIILNEAKQNGSNRRTVENAATQLKLNAEALWNAGNNVNVQIGSLVNNAKNAIPELENVYKKKLWKVKTDVEIAVGNDGDTSKGSVLERLDDLDKKVKKDLYNVREKIKKQLEAYIAKLKGALEVGIQGATEVWGGTEGVEKIKKILERGNVHDLLNDSSSTGFAIRLEKALEAINHYTRLKALQSDVPKIVEALTNDINLELTNEIPGTDRDYETAINFDKPPQGGLMHEYREETKTEAEKGRLRSLIKALKIGPFQDIKNIGSEITIDGLERADSYNKLKDTIGIIKGQVTTTLSQIGNLKAQAQQNHQQITEHLGKLFGVIQGASEAVKVYVDILKGDRIDNRLGKGIKTRINTLQSETLKKGIEDANNKILDKIRMLEKVPDLVDTERKEVDEMMDQLKSEFVKLQDEIRTIETKVNDASATIENGMNDLDQIVRGTKNELNRVVDVLKNVLLDDVTEAFIAAQQSVSYLKRDLLNTTEKAFETVTSAVRKMFTDQHIADLTALQRLAVRQQSEIEQIVFTDKMTGVKGLMNALSSNLGEYIDALRYPDVAKFSTAFNNYLSPLLSYTIAQVKTPGKAKKGEKVDSEESKKVQEIQKAVDKLLSHLSASDKLYNFDYAFQQKLSALTDAVNALHADKFAGHQNPELLDALKKGMLGVTGELKHAYVNRYDSQKFTENLVDAKYELTPSNNTTIITLRDYGRKCSKVCATVLFILFRDMRNLRKRCPEKWTSNTIYSNTGLGTFLKNSGYRVSNENDGHDGELRNKSKLKGEHIYDLMTKQHGQSSQTYRIVDDYDDYVDQTSVQNYSVLKRLYNNLECYNEVCHHYIPEKPKSPSNIYQMLQWCSGLQYNYMFEKVCDYLMELFGKPDGYKDSKYSDIPSALLKLDAHPETITYSSLITLLKKVCQNARKPLIAVLGYGHADGVYAVDHFNNSSNLSYPSSAAVCFDMLLDILQRLYQQLYFVLTQCLRGKSTSGWRDCHYGRHVGGSSWRCNYLQCADQTCNQKHNQAVKQTANQHSDCGLKSPFQSFLEDGLQGFLSHSITSPGCKLTCSVTNHRGIPCKTPMGFGEISTMASQTQKGERLMRVLRDLCGDSEKPLSKLCGYLVCLTHRAPQNLGDMFAFYQGFIMDYTGGFYGNKESPVHTQRALKDAVTEAYFGQEHPFDPSPLYGSIGHVDSDIKGDLYSISTCTSDSVNSCGLFVQPLTLNIYRIFSSKHKSNYLSWIVYLTETFYDLLKKLFDECDAKCGAKGSNCHNKCCVKKCPVSSKTSTPCNHDSECRSIVKCQNTLPTLYRHGFTYGNAESLNGEYGAGKKRTCKDFCKALKNVLNEDKNVEAPLAKLIYVTIPDFLWKIREPFSLTLLALWSLSLLYLLHIAVVRLDVLRIRSHLRSPSSHRIAAQSLLAAARVKALGNVKYFSP</sequence>
<evidence type="ECO:0000313" key="4">
    <source>
        <dbReference type="Proteomes" id="UP000236319"/>
    </source>
</evidence>
<organism evidence="3 4">
    <name type="scientific">Babesia ovata</name>
    <dbReference type="NCBI Taxonomy" id="189622"/>
    <lineage>
        <taxon>Eukaryota</taxon>
        <taxon>Sar</taxon>
        <taxon>Alveolata</taxon>
        <taxon>Apicomplexa</taxon>
        <taxon>Aconoidasida</taxon>
        <taxon>Piroplasmida</taxon>
        <taxon>Babesiidae</taxon>
        <taxon>Babesia</taxon>
    </lineage>
</organism>
<keyword evidence="2" id="KW-0472">Membrane</keyword>
<dbReference type="VEuPathDB" id="PiroplasmaDB:BOVATA_014670"/>
<dbReference type="RefSeq" id="XP_028866217.1">
    <property type="nucleotide sequence ID" value="XM_029010384.1"/>
</dbReference>
<comment type="caution">
    <text evidence="3">The sequence shown here is derived from an EMBL/GenBank/DDBJ whole genome shotgun (WGS) entry which is preliminary data.</text>
</comment>
<dbReference type="OrthoDB" id="366456at2759"/>
<evidence type="ECO:0000313" key="3">
    <source>
        <dbReference type="EMBL" id="GBE59974.1"/>
    </source>
</evidence>
<evidence type="ECO:0000256" key="1">
    <source>
        <dbReference type="SAM" id="Coils"/>
    </source>
</evidence>
<dbReference type="GeneID" id="39873744"/>
<dbReference type="EMBL" id="BDSA01000002">
    <property type="protein sequence ID" value="GBE59974.1"/>
    <property type="molecule type" value="Genomic_DNA"/>
</dbReference>
<dbReference type="Proteomes" id="UP000236319">
    <property type="component" value="Unassembled WGS sequence"/>
</dbReference>
<accession>A0A2H6KAE9</accession>
<feature type="transmembrane region" description="Helical" evidence="2">
    <location>
        <begin position="1639"/>
        <end position="1662"/>
    </location>
</feature>
<keyword evidence="1" id="KW-0175">Coiled coil</keyword>
<name>A0A2H6KAE9_9APIC</name>
<keyword evidence="4" id="KW-1185">Reference proteome</keyword>
<gene>
    <name evidence="3" type="ORF">BOVATA_014670</name>
</gene>
<keyword evidence="2" id="KW-0812">Transmembrane</keyword>
<feature type="coiled-coil region" evidence="1">
    <location>
        <begin position="671"/>
        <end position="698"/>
    </location>
</feature>
<protein>
    <submittedName>
        <fullName evidence="3">Uncharacterized protein</fullName>
    </submittedName>
</protein>
<keyword evidence="2" id="KW-1133">Transmembrane helix</keyword>
<proteinExistence type="predicted"/>